<evidence type="ECO:0000313" key="17">
    <source>
        <dbReference type="Proteomes" id="UP000076727"/>
    </source>
</evidence>
<organism evidence="16 17">
    <name type="scientific">Daedalea quercina L-15889</name>
    <dbReference type="NCBI Taxonomy" id="1314783"/>
    <lineage>
        <taxon>Eukaryota</taxon>
        <taxon>Fungi</taxon>
        <taxon>Dikarya</taxon>
        <taxon>Basidiomycota</taxon>
        <taxon>Agaricomycotina</taxon>
        <taxon>Agaricomycetes</taxon>
        <taxon>Polyporales</taxon>
        <taxon>Fomitopsis</taxon>
    </lineage>
</organism>
<dbReference type="InterPro" id="IPR050364">
    <property type="entry name" value="Cytochrome_P450_fung"/>
</dbReference>
<dbReference type="GO" id="GO:0004497">
    <property type="term" value="F:monooxygenase activity"/>
    <property type="evidence" value="ECO:0007669"/>
    <property type="project" value="UniProtKB-KW"/>
</dbReference>
<dbReference type="SUPFAM" id="SSF48264">
    <property type="entry name" value="Cytochrome P450"/>
    <property type="match status" value="1"/>
</dbReference>
<keyword evidence="7 13" id="KW-0479">Metal-binding</keyword>
<dbReference type="PRINTS" id="PR00463">
    <property type="entry name" value="EP450I"/>
</dbReference>
<evidence type="ECO:0000256" key="4">
    <source>
        <dbReference type="ARBA" id="ARBA00010617"/>
    </source>
</evidence>
<keyword evidence="11 14" id="KW-0503">Monooxygenase</keyword>
<dbReference type="PANTHER" id="PTHR46300:SF7">
    <property type="entry name" value="P450, PUTATIVE (EUROFUNG)-RELATED"/>
    <property type="match status" value="1"/>
</dbReference>
<feature type="binding site" description="axial binding residue" evidence="13">
    <location>
        <position position="450"/>
    </location>
    <ligand>
        <name>heme</name>
        <dbReference type="ChEBI" id="CHEBI:30413"/>
    </ligand>
    <ligandPart>
        <name>Fe</name>
        <dbReference type="ChEBI" id="CHEBI:18248"/>
    </ligandPart>
</feature>
<accession>A0A165NBK1</accession>
<keyword evidence="6 15" id="KW-0812">Transmembrane</keyword>
<evidence type="ECO:0000256" key="8">
    <source>
        <dbReference type="ARBA" id="ARBA00022989"/>
    </source>
</evidence>
<evidence type="ECO:0000256" key="2">
    <source>
        <dbReference type="ARBA" id="ARBA00004167"/>
    </source>
</evidence>
<dbReference type="GO" id="GO:0016020">
    <property type="term" value="C:membrane"/>
    <property type="evidence" value="ECO:0007669"/>
    <property type="project" value="UniProtKB-SubCell"/>
</dbReference>
<dbReference type="Pfam" id="PF00067">
    <property type="entry name" value="p450"/>
    <property type="match status" value="1"/>
</dbReference>
<dbReference type="EMBL" id="KV429084">
    <property type="protein sequence ID" value="KZT66768.1"/>
    <property type="molecule type" value="Genomic_DNA"/>
</dbReference>
<keyword evidence="17" id="KW-1185">Reference proteome</keyword>
<dbReference type="PRINTS" id="PR00385">
    <property type="entry name" value="P450"/>
</dbReference>
<gene>
    <name evidence="16" type="ORF">DAEQUDRAFT_674392</name>
</gene>
<evidence type="ECO:0000256" key="13">
    <source>
        <dbReference type="PIRSR" id="PIRSR602401-1"/>
    </source>
</evidence>
<reference evidence="16 17" key="1">
    <citation type="journal article" date="2016" name="Mol. Biol. Evol.">
        <title>Comparative Genomics of Early-Diverging Mushroom-Forming Fungi Provides Insights into the Origins of Lignocellulose Decay Capabilities.</title>
        <authorList>
            <person name="Nagy L.G."/>
            <person name="Riley R."/>
            <person name="Tritt A."/>
            <person name="Adam C."/>
            <person name="Daum C."/>
            <person name="Floudas D."/>
            <person name="Sun H."/>
            <person name="Yadav J.S."/>
            <person name="Pangilinan J."/>
            <person name="Larsson K.H."/>
            <person name="Matsuura K."/>
            <person name="Barry K."/>
            <person name="Labutti K."/>
            <person name="Kuo R."/>
            <person name="Ohm R.A."/>
            <person name="Bhattacharya S.S."/>
            <person name="Shirouzu T."/>
            <person name="Yoshinaga Y."/>
            <person name="Martin F.M."/>
            <person name="Grigoriev I.V."/>
            <person name="Hibbett D.S."/>
        </authorList>
    </citation>
    <scope>NUCLEOTIDE SEQUENCE [LARGE SCALE GENOMIC DNA]</scope>
    <source>
        <strain evidence="16 17">L-15889</strain>
    </source>
</reference>
<dbReference type="InterPro" id="IPR036396">
    <property type="entry name" value="Cyt_P450_sf"/>
</dbReference>
<dbReference type="GO" id="GO:0020037">
    <property type="term" value="F:heme binding"/>
    <property type="evidence" value="ECO:0007669"/>
    <property type="project" value="InterPro"/>
</dbReference>
<evidence type="ECO:0000313" key="16">
    <source>
        <dbReference type="EMBL" id="KZT66768.1"/>
    </source>
</evidence>
<dbReference type="InterPro" id="IPR002401">
    <property type="entry name" value="Cyt_P450_E_grp-I"/>
</dbReference>
<keyword evidence="5 13" id="KW-0349">Heme</keyword>
<dbReference type="GO" id="GO:0005506">
    <property type="term" value="F:iron ion binding"/>
    <property type="evidence" value="ECO:0007669"/>
    <property type="project" value="InterPro"/>
</dbReference>
<dbReference type="PROSITE" id="PS00086">
    <property type="entry name" value="CYTOCHROME_P450"/>
    <property type="match status" value="1"/>
</dbReference>
<keyword evidence="10 13" id="KW-0408">Iron</keyword>
<dbReference type="CDD" id="cd11065">
    <property type="entry name" value="CYP64-like"/>
    <property type="match status" value="1"/>
</dbReference>
<evidence type="ECO:0000256" key="5">
    <source>
        <dbReference type="ARBA" id="ARBA00022617"/>
    </source>
</evidence>
<evidence type="ECO:0000256" key="15">
    <source>
        <dbReference type="SAM" id="Phobius"/>
    </source>
</evidence>
<comment type="cofactor">
    <cofactor evidence="1 13">
        <name>heme</name>
        <dbReference type="ChEBI" id="CHEBI:30413"/>
    </cofactor>
</comment>
<protein>
    <submittedName>
        <fullName evidence="16">Cytochrome P450</fullName>
    </submittedName>
</protein>
<dbReference type="AlphaFoldDB" id="A0A165NBK1"/>
<proteinExistence type="inferred from homology"/>
<comment type="subcellular location">
    <subcellularLocation>
        <location evidence="2">Membrane</location>
        <topology evidence="2">Single-pass membrane protein</topology>
    </subcellularLocation>
</comment>
<name>A0A165NBK1_9APHY</name>
<dbReference type="STRING" id="1314783.A0A165NBK1"/>
<keyword evidence="8 15" id="KW-1133">Transmembrane helix</keyword>
<dbReference type="OrthoDB" id="3255500at2759"/>
<evidence type="ECO:0000256" key="6">
    <source>
        <dbReference type="ARBA" id="ARBA00022692"/>
    </source>
</evidence>
<evidence type="ECO:0000256" key="11">
    <source>
        <dbReference type="ARBA" id="ARBA00023033"/>
    </source>
</evidence>
<dbReference type="GO" id="GO:0016705">
    <property type="term" value="F:oxidoreductase activity, acting on paired donors, with incorporation or reduction of molecular oxygen"/>
    <property type="evidence" value="ECO:0007669"/>
    <property type="project" value="InterPro"/>
</dbReference>
<evidence type="ECO:0000256" key="3">
    <source>
        <dbReference type="ARBA" id="ARBA00005179"/>
    </source>
</evidence>
<evidence type="ECO:0000256" key="12">
    <source>
        <dbReference type="ARBA" id="ARBA00023136"/>
    </source>
</evidence>
<keyword evidence="12 15" id="KW-0472">Membrane</keyword>
<dbReference type="Gene3D" id="1.10.630.10">
    <property type="entry name" value="Cytochrome P450"/>
    <property type="match status" value="1"/>
</dbReference>
<sequence length="526" mass="58932">MAALQDQDALYLYPTALITCLLLTVVLILDRSCRRRNHLRLPPGPKQVPLLGNVHQLPSTYQHHVFAEWGKQFGDLVYARFFSTPVLVLNRLHTARALLEKRGAKYSSRPSFIYQKDIVQFDHLILMSYTDRWKRHRRWFQNALLARNTLNTYEPMRRNEVQTMLRDILREPGEALGHIRRYTAAVMLGVGYGYSPSSLDDEYIRMTEEAIELSLGGTGPSSGLVDFFPALQYVPAWMPGMEFKRRGLRARKMVQEVNRIPLERVKRELMAGSARPCVTTALLEEAMGEGALGEAEEREIAGALGVLYIAGTDTTAATLIAFVLLMVLHPDIQQKVQAELDNVIGDARLPVSSDQPSLSYFEAVMKEVYRWICPAPLGVPHQLAERDEYDGFDMPEGSLVVTNVWAMSRDEEQFPGPERFDPERFVDTTAEGAEARDPRKFVFGFGRRVCPGRVIADSSVFLAAANLVAAFDIRPAKGFDAQQVVSELAFTSGIVRHPKPFPCSFEPRSAAKANLVLGAAEVTDGM</sequence>
<comment type="similarity">
    <text evidence="4 14">Belongs to the cytochrome P450 family.</text>
</comment>
<evidence type="ECO:0000256" key="1">
    <source>
        <dbReference type="ARBA" id="ARBA00001971"/>
    </source>
</evidence>
<dbReference type="InterPro" id="IPR001128">
    <property type="entry name" value="Cyt_P450"/>
</dbReference>
<evidence type="ECO:0000256" key="9">
    <source>
        <dbReference type="ARBA" id="ARBA00023002"/>
    </source>
</evidence>
<keyword evidence="9 14" id="KW-0560">Oxidoreductase</keyword>
<feature type="transmembrane region" description="Helical" evidence="15">
    <location>
        <begin position="306"/>
        <end position="328"/>
    </location>
</feature>
<feature type="transmembrane region" description="Helical" evidence="15">
    <location>
        <begin position="12"/>
        <end position="30"/>
    </location>
</feature>
<dbReference type="PANTHER" id="PTHR46300">
    <property type="entry name" value="P450, PUTATIVE (EUROFUNG)-RELATED-RELATED"/>
    <property type="match status" value="1"/>
</dbReference>
<dbReference type="Proteomes" id="UP000076727">
    <property type="component" value="Unassembled WGS sequence"/>
</dbReference>
<dbReference type="InterPro" id="IPR017972">
    <property type="entry name" value="Cyt_P450_CS"/>
</dbReference>
<evidence type="ECO:0000256" key="10">
    <source>
        <dbReference type="ARBA" id="ARBA00023004"/>
    </source>
</evidence>
<evidence type="ECO:0000256" key="7">
    <source>
        <dbReference type="ARBA" id="ARBA00022723"/>
    </source>
</evidence>
<evidence type="ECO:0000256" key="14">
    <source>
        <dbReference type="RuleBase" id="RU000461"/>
    </source>
</evidence>
<comment type="pathway">
    <text evidence="3">Secondary metabolite biosynthesis.</text>
</comment>